<feature type="region of interest" description="Disordered" evidence="2">
    <location>
        <begin position="159"/>
        <end position="178"/>
    </location>
</feature>
<keyword evidence="4" id="KW-1185">Reference proteome</keyword>
<organism evidence="3 4">
    <name type="scientific">Mesorhabditis spiculigera</name>
    <dbReference type="NCBI Taxonomy" id="96644"/>
    <lineage>
        <taxon>Eukaryota</taxon>
        <taxon>Metazoa</taxon>
        <taxon>Ecdysozoa</taxon>
        <taxon>Nematoda</taxon>
        <taxon>Chromadorea</taxon>
        <taxon>Rhabditida</taxon>
        <taxon>Rhabditina</taxon>
        <taxon>Rhabditomorpha</taxon>
        <taxon>Rhabditoidea</taxon>
        <taxon>Rhabditidae</taxon>
        <taxon>Mesorhabditinae</taxon>
        <taxon>Mesorhabditis</taxon>
    </lineage>
</organism>
<dbReference type="Proteomes" id="UP001177023">
    <property type="component" value="Unassembled WGS sequence"/>
</dbReference>
<dbReference type="AlphaFoldDB" id="A0AA36CK29"/>
<accession>A0AA36CK29</accession>
<evidence type="ECO:0000313" key="3">
    <source>
        <dbReference type="EMBL" id="CAJ0570470.1"/>
    </source>
</evidence>
<feature type="coiled-coil region" evidence="1">
    <location>
        <begin position="94"/>
        <end position="142"/>
    </location>
</feature>
<proteinExistence type="predicted"/>
<gene>
    <name evidence="3" type="ORF">MSPICULIGERA_LOCUS8909</name>
</gene>
<evidence type="ECO:0000256" key="1">
    <source>
        <dbReference type="SAM" id="Coils"/>
    </source>
</evidence>
<comment type="caution">
    <text evidence="3">The sequence shown here is derived from an EMBL/GenBank/DDBJ whole genome shotgun (WGS) entry which is preliminary data.</text>
</comment>
<name>A0AA36CK29_9BILA</name>
<reference evidence="3" key="1">
    <citation type="submission" date="2023-06" db="EMBL/GenBank/DDBJ databases">
        <authorList>
            <person name="Delattre M."/>
        </authorList>
    </citation>
    <scope>NUCLEOTIDE SEQUENCE</scope>
    <source>
        <strain evidence="3">AF72</strain>
    </source>
</reference>
<dbReference type="EMBL" id="CATQJA010002323">
    <property type="protein sequence ID" value="CAJ0570470.1"/>
    <property type="molecule type" value="Genomic_DNA"/>
</dbReference>
<sequence length="309" mass="34632">MEQRFAAIRVDDGHQNSYPCSTCSKKQNFDKHDITKLFICENHLQANRAAEQQAYCGNCAWQNHKKCKTKSVTLQAYRIGQVQRPILARHVQGLDDLANTAHDIIKEAAAFEEQCRGYVQNMNSNLEDIDEVERELVFFEQQGAERLEQILEELRKCKNDLPSSDHSGSNGGGRNTARSINQLRKGKDGASEFDAPQFYVNVANGTDFCDECSPGSDAESDNEQPGDPDEPDYGHVQHPQRVQEVAARAASSLLLVEPDTTARILLMPKNMREPATVIVNYRSSVDTETGSYSAGQLVLRYDPMLYTSR</sequence>
<evidence type="ECO:0000256" key="2">
    <source>
        <dbReference type="SAM" id="MobiDB-lite"/>
    </source>
</evidence>
<feature type="region of interest" description="Disordered" evidence="2">
    <location>
        <begin position="210"/>
        <end position="235"/>
    </location>
</feature>
<evidence type="ECO:0000313" key="4">
    <source>
        <dbReference type="Proteomes" id="UP001177023"/>
    </source>
</evidence>
<protein>
    <submittedName>
        <fullName evidence="3">Uncharacterized protein</fullName>
    </submittedName>
</protein>
<feature type="compositionally biased region" description="Acidic residues" evidence="2">
    <location>
        <begin position="218"/>
        <end position="231"/>
    </location>
</feature>
<feature type="non-terminal residue" evidence="3">
    <location>
        <position position="309"/>
    </location>
</feature>
<keyword evidence="1" id="KW-0175">Coiled coil</keyword>